<dbReference type="PANTHER" id="PTHR10953:SF4">
    <property type="entry name" value="UBIQUITIN-ACTIVATING ENZYME E1 C-TERMINAL DOMAIN-CONTAINING PROTEIN"/>
    <property type="match status" value="1"/>
</dbReference>
<feature type="domain" description="THIF-type NAD/FAD binding fold" evidence="5">
    <location>
        <begin position="9"/>
        <end position="77"/>
    </location>
</feature>
<dbReference type="InterPro" id="IPR035985">
    <property type="entry name" value="Ubiquitin-activating_enz"/>
</dbReference>
<reference evidence="7 8" key="1">
    <citation type="submission" date="2018-11" db="EMBL/GenBank/DDBJ databases">
        <authorList>
            <consortium name="Pathogen Informatics"/>
        </authorList>
    </citation>
    <scope>NUCLEOTIDE SEQUENCE [LARGE SCALE GENOMIC DNA]</scope>
    <source>
        <strain>Denwood</strain>
        <strain evidence="8">Zambia</strain>
    </source>
</reference>
<organism evidence="7 8">
    <name type="scientific">Schistosoma mattheei</name>
    <dbReference type="NCBI Taxonomy" id="31246"/>
    <lineage>
        <taxon>Eukaryota</taxon>
        <taxon>Metazoa</taxon>
        <taxon>Spiralia</taxon>
        <taxon>Lophotrochozoa</taxon>
        <taxon>Platyhelminthes</taxon>
        <taxon>Trematoda</taxon>
        <taxon>Digenea</taxon>
        <taxon>Strigeidida</taxon>
        <taxon>Schistosomatoidea</taxon>
        <taxon>Schistosomatidae</taxon>
        <taxon>Schistosoma</taxon>
    </lineage>
</organism>
<dbReference type="EMBL" id="UZAL01032180">
    <property type="protein sequence ID" value="VDP60247.1"/>
    <property type="molecule type" value="Genomic_DNA"/>
</dbReference>
<feature type="domain" description="THIF-type NAD/FAD binding fold" evidence="5">
    <location>
        <begin position="266"/>
        <end position="436"/>
    </location>
</feature>
<evidence type="ECO:0008006" key="9">
    <source>
        <dbReference type="Google" id="ProtNLM"/>
    </source>
</evidence>
<accession>A0A3P8E857</accession>
<dbReference type="GO" id="GO:0005634">
    <property type="term" value="C:nucleus"/>
    <property type="evidence" value="ECO:0007669"/>
    <property type="project" value="TreeGrafter"/>
</dbReference>
<keyword evidence="8" id="KW-1185">Reference proteome</keyword>
<protein>
    <recommendedName>
        <fullName evidence="9">ThiF domain-containing protein</fullName>
    </recommendedName>
</protein>
<evidence type="ECO:0000256" key="1">
    <source>
        <dbReference type="ARBA" id="ARBA00004906"/>
    </source>
</evidence>
<keyword evidence="3" id="KW-0436">Ligase</keyword>
<name>A0A3P8E857_9TREM</name>
<dbReference type="GO" id="GO:0005737">
    <property type="term" value="C:cytoplasm"/>
    <property type="evidence" value="ECO:0007669"/>
    <property type="project" value="TreeGrafter"/>
</dbReference>
<dbReference type="GO" id="GO:0006974">
    <property type="term" value="P:DNA damage response"/>
    <property type="evidence" value="ECO:0007669"/>
    <property type="project" value="TreeGrafter"/>
</dbReference>
<dbReference type="Pfam" id="PF10585">
    <property type="entry name" value="UBA_E1_SCCH"/>
    <property type="match status" value="1"/>
</dbReference>
<evidence type="ECO:0000256" key="3">
    <source>
        <dbReference type="ARBA" id="ARBA00022598"/>
    </source>
</evidence>
<feature type="domain" description="THIF-type NAD/FAD binding fold" evidence="5">
    <location>
        <begin position="169"/>
        <end position="227"/>
    </location>
</feature>
<proteinExistence type="inferred from homology"/>
<dbReference type="Proteomes" id="UP000269396">
    <property type="component" value="Unassembled WGS sequence"/>
</dbReference>
<dbReference type="Pfam" id="PF00899">
    <property type="entry name" value="ThiF"/>
    <property type="match status" value="3"/>
</dbReference>
<dbReference type="InterPro" id="IPR045886">
    <property type="entry name" value="ThiF/MoeB/HesA"/>
</dbReference>
<dbReference type="InterPro" id="IPR000594">
    <property type="entry name" value="ThiF_NAD_FAD-bd"/>
</dbReference>
<feature type="region of interest" description="Disordered" evidence="4">
    <location>
        <begin position="106"/>
        <end position="133"/>
    </location>
</feature>
<dbReference type="Gene3D" id="3.40.50.720">
    <property type="entry name" value="NAD(P)-binding Rossmann-like Domain"/>
    <property type="match status" value="2"/>
</dbReference>
<evidence type="ECO:0000313" key="8">
    <source>
        <dbReference type="Proteomes" id="UP000269396"/>
    </source>
</evidence>
<dbReference type="PANTHER" id="PTHR10953">
    <property type="entry name" value="UBIQUITIN-ACTIVATING ENZYME E1"/>
    <property type="match status" value="1"/>
</dbReference>
<dbReference type="InterPro" id="IPR019572">
    <property type="entry name" value="UBA_E1_SCCH"/>
</dbReference>
<evidence type="ECO:0000256" key="4">
    <source>
        <dbReference type="SAM" id="MobiDB-lite"/>
    </source>
</evidence>
<gene>
    <name evidence="7" type="ORF">SMTD_LOCUS12181</name>
</gene>
<feature type="domain" description="Ubiquitin-activating enzyme SCCH" evidence="6">
    <location>
        <begin position="373"/>
        <end position="428"/>
    </location>
</feature>
<comment type="pathway">
    <text evidence="1">Protein modification; protein ubiquitination.</text>
</comment>
<evidence type="ECO:0000256" key="2">
    <source>
        <dbReference type="ARBA" id="ARBA00005673"/>
    </source>
</evidence>
<comment type="similarity">
    <text evidence="2">Belongs to the ubiquitin-activating E1 family.</text>
</comment>
<evidence type="ECO:0000259" key="6">
    <source>
        <dbReference type="Pfam" id="PF10585"/>
    </source>
</evidence>
<dbReference type="UniPathway" id="UPA00143"/>
<sequence>MSSRYAALIQCIGVSNLQKIHNLSVFMVGCGAIGCELLKNLALLGVATAGSNDDDLHSANNVTDSNQHQCCYRRHQYEQQENNNQFTYNTTFDASLMSHANVDDRDHHQTLSHSAVDGQQEHSNSPYPNNQLTNNSETIVKSIISHQVSTSQRQSIKSVLSESIINNRCPNIIVTDPDHIEKSNLNRQFLFQSCHIGLSKSQIACDTAKRINPNISVRAMCDKCERNLVFFKNLLLSKQLVVLSVVRVWPNTEKTIFTDEFLLQAIKCSNYKQGITSPSILNTSYKHGIVLAALDCVPTRRYLDSRCVTLHLPLIESGTLGTKGHVQVILPDITESYNSQMDDDVHNNNDVDGNGNIDSQVNTIPYCTLKSFPTLPIHCIEWAREKFASQFTLKPMKLQTFLQAWNLEQCEYVDSYHGEQTSKQQTHQLISDLTFLMHLCNDIATNCTTTTTTTTDNDNSSNNNSNVIVTSKMYSNDKILMKNWIERINLLQDQLNPNIGRFLCSRPSTWNQCLYLARDKFQHYFNHKVRMIFVFQEILFVCLFVSYIESCYDFS</sequence>
<dbReference type="SUPFAM" id="SSF69572">
    <property type="entry name" value="Activating enzymes of the ubiquitin-like proteins"/>
    <property type="match status" value="2"/>
</dbReference>
<evidence type="ECO:0000259" key="5">
    <source>
        <dbReference type="Pfam" id="PF00899"/>
    </source>
</evidence>
<dbReference type="Gene3D" id="1.10.10.2660">
    <property type="entry name" value="Ubiquitin-activating enzyme E1, SCCH domain"/>
    <property type="match status" value="1"/>
</dbReference>
<feature type="compositionally biased region" description="Polar residues" evidence="4">
    <location>
        <begin position="121"/>
        <end position="133"/>
    </location>
</feature>
<dbReference type="GO" id="GO:0004839">
    <property type="term" value="F:ubiquitin activating enzyme activity"/>
    <property type="evidence" value="ECO:0007669"/>
    <property type="project" value="TreeGrafter"/>
</dbReference>
<dbReference type="GO" id="GO:0006511">
    <property type="term" value="P:ubiquitin-dependent protein catabolic process"/>
    <property type="evidence" value="ECO:0007669"/>
    <property type="project" value="TreeGrafter"/>
</dbReference>
<evidence type="ECO:0000313" key="7">
    <source>
        <dbReference type="EMBL" id="VDP60247.1"/>
    </source>
</evidence>
<dbReference type="PROSITE" id="PS51257">
    <property type="entry name" value="PROKAR_LIPOPROTEIN"/>
    <property type="match status" value="1"/>
</dbReference>
<dbReference type="InterPro" id="IPR042063">
    <property type="entry name" value="Ubi_acti_E1_SCCH"/>
</dbReference>
<dbReference type="AlphaFoldDB" id="A0A3P8E857"/>